<dbReference type="Proteomes" id="UP000242715">
    <property type="component" value="Unassembled WGS sequence"/>
</dbReference>
<evidence type="ECO:0000313" key="3">
    <source>
        <dbReference type="EMBL" id="GAU21794.1"/>
    </source>
</evidence>
<keyword evidence="1" id="KW-0472">Membrane</keyword>
<feature type="chain" id="PRO_5016380429" description="FHA domain-containing protein" evidence="2">
    <location>
        <begin position="22"/>
        <end position="142"/>
    </location>
</feature>
<feature type="transmembrane region" description="Helical" evidence="1">
    <location>
        <begin position="56"/>
        <end position="76"/>
    </location>
</feature>
<dbReference type="OrthoDB" id="10693474at2759"/>
<accession>A0A2Z6LRF4</accession>
<proteinExistence type="predicted"/>
<evidence type="ECO:0000256" key="2">
    <source>
        <dbReference type="SAM" id="SignalP"/>
    </source>
</evidence>
<reference evidence="4" key="1">
    <citation type="journal article" date="2017" name="Front. Plant Sci.">
        <title>Climate Clever Clovers: New Paradigm to Reduce the Environmental Footprint of Ruminants by Breeding Low Methanogenic Forages Utilizing Haplotype Variation.</title>
        <authorList>
            <person name="Kaur P."/>
            <person name="Appels R."/>
            <person name="Bayer P.E."/>
            <person name="Keeble-Gagnere G."/>
            <person name="Wang J."/>
            <person name="Hirakawa H."/>
            <person name="Shirasawa K."/>
            <person name="Vercoe P."/>
            <person name="Stefanova K."/>
            <person name="Durmic Z."/>
            <person name="Nichols P."/>
            <person name="Revell C."/>
            <person name="Isobe S.N."/>
            <person name="Edwards D."/>
            <person name="Erskine W."/>
        </authorList>
    </citation>
    <scope>NUCLEOTIDE SEQUENCE [LARGE SCALE GENOMIC DNA]</scope>
    <source>
        <strain evidence="4">cv. Daliak</strain>
    </source>
</reference>
<dbReference type="EMBL" id="DF973237">
    <property type="protein sequence ID" value="GAU21794.1"/>
    <property type="molecule type" value="Genomic_DNA"/>
</dbReference>
<keyword evidence="4" id="KW-1185">Reference proteome</keyword>
<evidence type="ECO:0000256" key="1">
    <source>
        <dbReference type="SAM" id="Phobius"/>
    </source>
</evidence>
<evidence type="ECO:0000313" key="4">
    <source>
        <dbReference type="Proteomes" id="UP000242715"/>
    </source>
</evidence>
<dbReference type="AlphaFoldDB" id="A0A2Z6LRF4"/>
<evidence type="ECO:0008006" key="5">
    <source>
        <dbReference type="Google" id="ProtNLM"/>
    </source>
</evidence>
<organism evidence="3 4">
    <name type="scientific">Trifolium subterraneum</name>
    <name type="common">Subterranean clover</name>
    <dbReference type="NCBI Taxonomy" id="3900"/>
    <lineage>
        <taxon>Eukaryota</taxon>
        <taxon>Viridiplantae</taxon>
        <taxon>Streptophyta</taxon>
        <taxon>Embryophyta</taxon>
        <taxon>Tracheophyta</taxon>
        <taxon>Spermatophyta</taxon>
        <taxon>Magnoliopsida</taxon>
        <taxon>eudicotyledons</taxon>
        <taxon>Gunneridae</taxon>
        <taxon>Pentapetalae</taxon>
        <taxon>rosids</taxon>
        <taxon>fabids</taxon>
        <taxon>Fabales</taxon>
        <taxon>Fabaceae</taxon>
        <taxon>Papilionoideae</taxon>
        <taxon>50 kb inversion clade</taxon>
        <taxon>NPAAA clade</taxon>
        <taxon>Hologalegina</taxon>
        <taxon>IRL clade</taxon>
        <taxon>Trifolieae</taxon>
        <taxon>Trifolium</taxon>
    </lineage>
</organism>
<gene>
    <name evidence="3" type="ORF">TSUD_329180</name>
</gene>
<protein>
    <recommendedName>
        <fullName evidence="5">FHA domain-containing protein</fullName>
    </recommendedName>
</protein>
<sequence>MNALPSPVWLVFGFYCIVVRGQQLLQDCLQQLLQEFIQLYCLIAILPAFAEVFIKFYIGFFALFCIHAIIALAYALRIREGASEDDIRSLPMYRFSQSNVMVMVDDNKKQFVKTRTGSYNQSHIGELSLHPDDSVSINCVFF</sequence>
<keyword evidence="2" id="KW-0732">Signal</keyword>
<name>A0A2Z6LRF4_TRISU</name>
<keyword evidence="1" id="KW-0812">Transmembrane</keyword>
<keyword evidence="1" id="KW-1133">Transmembrane helix</keyword>
<feature type="signal peptide" evidence="2">
    <location>
        <begin position="1"/>
        <end position="21"/>
    </location>
</feature>